<dbReference type="SMART" id="SM01120">
    <property type="entry name" value="Dak2"/>
    <property type="match status" value="1"/>
</dbReference>
<evidence type="ECO:0000256" key="2">
    <source>
        <dbReference type="ARBA" id="ARBA00004745"/>
    </source>
</evidence>
<evidence type="ECO:0000259" key="9">
    <source>
        <dbReference type="PROSITE" id="PS51480"/>
    </source>
</evidence>
<dbReference type="NCBIfam" id="TIGR02365">
    <property type="entry name" value="dha_L_ycgS"/>
    <property type="match status" value="1"/>
</dbReference>
<accession>A0A6N8FK30</accession>
<dbReference type="InterPro" id="IPR012737">
    <property type="entry name" value="DhaK_L_YcgS"/>
</dbReference>
<dbReference type="GO" id="GO:0019563">
    <property type="term" value="P:glycerol catabolic process"/>
    <property type="evidence" value="ECO:0007669"/>
    <property type="project" value="TreeGrafter"/>
</dbReference>
<dbReference type="PANTHER" id="PTHR28629">
    <property type="entry name" value="TRIOKINASE/FMN CYCLASE"/>
    <property type="match status" value="1"/>
</dbReference>
<comment type="pathway">
    <text evidence="2">Polyol metabolism; glycerol degradation.</text>
</comment>
<evidence type="ECO:0000256" key="1">
    <source>
        <dbReference type="ARBA" id="ARBA00001113"/>
    </source>
</evidence>
<dbReference type="GO" id="GO:0004371">
    <property type="term" value="F:glycerone kinase activity"/>
    <property type="evidence" value="ECO:0007669"/>
    <property type="project" value="InterPro"/>
</dbReference>
<dbReference type="EC" id="2.7.1.121" evidence="3"/>
<keyword evidence="4" id="KW-0808">Transferase</keyword>
<evidence type="ECO:0000256" key="8">
    <source>
        <dbReference type="ARBA" id="ARBA00055771"/>
    </source>
</evidence>
<dbReference type="SUPFAM" id="SSF101473">
    <property type="entry name" value="DhaL-like"/>
    <property type="match status" value="1"/>
</dbReference>
<dbReference type="AlphaFoldDB" id="A0A6N8FK30"/>
<dbReference type="GO" id="GO:0005829">
    <property type="term" value="C:cytosol"/>
    <property type="evidence" value="ECO:0007669"/>
    <property type="project" value="TreeGrafter"/>
</dbReference>
<comment type="function">
    <text evidence="8">ADP-binding subunit of the dihydroxyacetone kinase, which is responsible for the phosphoenolpyruvate (PEP)-dependent phosphorylation of dihydroxyacetone. DhaL-ADP is converted to DhaL-ATP via a phosphoryl group transfer from DhaM and transmits it to dihydroxyacetone binds to DhaK.</text>
</comment>
<evidence type="ECO:0000256" key="4">
    <source>
        <dbReference type="ARBA" id="ARBA00022679"/>
    </source>
</evidence>
<organism evidence="10 11">
    <name type="scientific">Ornithinibacillus caprae</name>
    <dbReference type="NCBI Taxonomy" id="2678566"/>
    <lineage>
        <taxon>Bacteria</taxon>
        <taxon>Bacillati</taxon>
        <taxon>Bacillota</taxon>
        <taxon>Bacilli</taxon>
        <taxon>Bacillales</taxon>
        <taxon>Bacillaceae</taxon>
        <taxon>Ornithinibacillus</taxon>
    </lineage>
</organism>
<evidence type="ECO:0000256" key="6">
    <source>
        <dbReference type="ARBA" id="ARBA00022798"/>
    </source>
</evidence>
<dbReference type="GO" id="GO:0047324">
    <property type="term" value="F:phosphoenolpyruvate-glycerone phosphotransferase activity"/>
    <property type="evidence" value="ECO:0007669"/>
    <property type="project" value="UniProtKB-EC"/>
</dbReference>
<sequence length="198" mass="21440">MIEWFNKANEKIQENKAYLTSLDQPIGDGDHGINMARGFQEVAGKLSENDYTDISAILKEVAMTLLAKVGGASGPLYGTVFLKMSMTLKGRDVVDGTAFTKGLEDALAGVKQRGKAETGEKTLVDVWQAVVEYFQAGNITADGLVEVAARAKERTKDMVATKGRAAYFKEKSKGHIDPGSASSYLVFEALADVMKEKH</sequence>
<dbReference type="InterPro" id="IPR036117">
    <property type="entry name" value="DhaL_dom_sf"/>
</dbReference>
<reference evidence="10 11" key="1">
    <citation type="submission" date="2019-11" db="EMBL/GenBank/DDBJ databases">
        <authorList>
            <person name="Li X."/>
        </authorList>
    </citation>
    <scope>NUCLEOTIDE SEQUENCE [LARGE SCALE GENOMIC DNA]</scope>
    <source>
        <strain evidence="10 11">L9</strain>
    </source>
</reference>
<comment type="catalytic activity">
    <reaction evidence="1">
        <text>dihydroxyacetone + phosphoenolpyruvate = dihydroxyacetone phosphate + pyruvate</text>
        <dbReference type="Rhea" id="RHEA:18381"/>
        <dbReference type="ChEBI" id="CHEBI:15361"/>
        <dbReference type="ChEBI" id="CHEBI:16016"/>
        <dbReference type="ChEBI" id="CHEBI:57642"/>
        <dbReference type="ChEBI" id="CHEBI:58702"/>
        <dbReference type="EC" id="2.7.1.121"/>
    </reaction>
</comment>
<dbReference type="Gene3D" id="1.25.40.340">
    <property type="match status" value="1"/>
</dbReference>
<dbReference type="Pfam" id="PF02734">
    <property type="entry name" value="Dak2"/>
    <property type="match status" value="1"/>
</dbReference>
<dbReference type="InterPro" id="IPR050861">
    <property type="entry name" value="Dihydroxyacetone_Kinase"/>
</dbReference>
<dbReference type="PROSITE" id="PS51480">
    <property type="entry name" value="DHAL"/>
    <property type="match status" value="1"/>
</dbReference>
<keyword evidence="11" id="KW-1185">Reference proteome</keyword>
<gene>
    <name evidence="10" type="primary">dhaL</name>
    <name evidence="10" type="ORF">GMD78_04490</name>
</gene>
<dbReference type="EMBL" id="WOCA01000002">
    <property type="protein sequence ID" value="MUK87658.1"/>
    <property type="molecule type" value="Genomic_DNA"/>
</dbReference>
<keyword evidence="6" id="KW-0319">Glycerol metabolism</keyword>
<name>A0A6N8FK30_9BACI</name>
<feature type="domain" description="DhaL" evidence="9">
    <location>
        <begin position="1"/>
        <end position="192"/>
    </location>
</feature>
<evidence type="ECO:0000256" key="3">
    <source>
        <dbReference type="ARBA" id="ARBA00012095"/>
    </source>
</evidence>
<evidence type="ECO:0000256" key="5">
    <source>
        <dbReference type="ARBA" id="ARBA00022777"/>
    </source>
</evidence>
<comment type="caution">
    <text evidence="10">The sequence shown here is derived from an EMBL/GenBank/DDBJ whole genome shotgun (WGS) entry which is preliminary data.</text>
</comment>
<protein>
    <recommendedName>
        <fullName evidence="3">phosphoenolpyruvate--glycerone phosphotransferase</fullName>
        <ecNumber evidence="3">2.7.1.121</ecNumber>
    </recommendedName>
</protein>
<evidence type="ECO:0000256" key="7">
    <source>
        <dbReference type="ARBA" id="ARBA00046577"/>
    </source>
</evidence>
<keyword evidence="5 10" id="KW-0418">Kinase</keyword>
<evidence type="ECO:0000313" key="11">
    <source>
        <dbReference type="Proteomes" id="UP000469125"/>
    </source>
</evidence>
<dbReference type="PANTHER" id="PTHR28629:SF4">
    <property type="entry name" value="TRIOKINASE_FMN CYCLASE"/>
    <property type="match status" value="1"/>
</dbReference>
<proteinExistence type="predicted"/>
<comment type="subunit">
    <text evidence="7">Homodimer. The dihydroxyacetone kinase complex is composed of a homodimer of DhaM, a homodimer of DhaK and the subunit DhaL.</text>
</comment>
<dbReference type="FunFam" id="1.25.40.340:FF:000002">
    <property type="entry name" value="Dihydroxyacetone kinase, L subunit"/>
    <property type="match status" value="1"/>
</dbReference>
<dbReference type="InterPro" id="IPR004007">
    <property type="entry name" value="DhaL_dom"/>
</dbReference>
<evidence type="ECO:0000313" key="10">
    <source>
        <dbReference type="EMBL" id="MUK87658.1"/>
    </source>
</evidence>
<dbReference type="Proteomes" id="UP000469125">
    <property type="component" value="Unassembled WGS sequence"/>
</dbReference>